<feature type="non-terminal residue" evidence="1">
    <location>
        <position position="170"/>
    </location>
</feature>
<dbReference type="AlphaFoldDB" id="X0RX37"/>
<accession>X0RX37</accession>
<dbReference type="EMBL" id="BARS01009349">
    <property type="protein sequence ID" value="GAF73384.1"/>
    <property type="molecule type" value="Genomic_DNA"/>
</dbReference>
<comment type="caution">
    <text evidence="1">The sequence shown here is derived from an EMBL/GenBank/DDBJ whole genome shotgun (WGS) entry which is preliminary data.</text>
</comment>
<proteinExistence type="predicted"/>
<name>X0RX37_9ZZZZ</name>
<gene>
    <name evidence="1" type="ORF">S01H1_17597</name>
</gene>
<organism evidence="1">
    <name type="scientific">marine sediment metagenome</name>
    <dbReference type="NCBI Taxonomy" id="412755"/>
    <lineage>
        <taxon>unclassified sequences</taxon>
        <taxon>metagenomes</taxon>
        <taxon>ecological metagenomes</taxon>
    </lineage>
</organism>
<reference evidence="1" key="1">
    <citation type="journal article" date="2014" name="Front. Microbiol.">
        <title>High frequency of phylogenetically diverse reductive dehalogenase-homologous genes in deep subseafloor sedimentary metagenomes.</title>
        <authorList>
            <person name="Kawai M."/>
            <person name="Futagami T."/>
            <person name="Toyoda A."/>
            <person name="Takaki Y."/>
            <person name="Nishi S."/>
            <person name="Hori S."/>
            <person name="Arai W."/>
            <person name="Tsubouchi T."/>
            <person name="Morono Y."/>
            <person name="Uchiyama I."/>
            <person name="Ito T."/>
            <person name="Fujiyama A."/>
            <person name="Inagaki F."/>
            <person name="Takami H."/>
        </authorList>
    </citation>
    <scope>NUCLEOTIDE SEQUENCE</scope>
    <source>
        <strain evidence="1">Expedition CK06-06</strain>
    </source>
</reference>
<protein>
    <submittedName>
        <fullName evidence="1">Uncharacterized protein</fullName>
    </submittedName>
</protein>
<sequence>MSMTHDEILERFEDGKEKGKGSRIFIEGNTMYSYGYHFPLLLRMKHWDNGFLLNADKYSRNTSHHQYMCFSLATAQIPFSALSNAIGKTIEKAEDLTELNLIDKTEERWDKIGKWWFREEVVGGSWKEYKKDRSVNSKEKEEIEREMQFLKLKGYFHEQTERRPESVVLR</sequence>
<evidence type="ECO:0000313" key="1">
    <source>
        <dbReference type="EMBL" id="GAF73384.1"/>
    </source>
</evidence>